<dbReference type="AlphaFoldDB" id="A0A1B6J961"/>
<comment type="similarity">
    <text evidence="1 5">Belongs to the RAP1 family.</text>
</comment>
<dbReference type="GO" id="GO:0006355">
    <property type="term" value="P:regulation of DNA-templated transcription"/>
    <property type="evidence" value="ECO:0007669"/>
    <property type="project" value="UniProtKB-UniRule"/>
</dbReference>
<protein>
    <recommendedName>
        <fullName evidence="5">Telomeric repeat-binding factor 2-interacting protein 1</fullName>
        <shortName evidence="5">TERF2-interacting telomeric protein 1</shortName>
    </recommendedName>
    <alternativeName>
        <fullName evidence="5">Repressor/activator protein 1 homolog</fullName>
    </alternativeName>
</protein>
<evidence type="ECO:0000313" key="8">
    <source>
        <dbReference type="EMBL" id="JAS95710.1"/>
    </source>
</evidence>
<name>A0A1B6J961_9HEMI</name>
<sequence length="365" mass="42234">MLSEEYEYYGLFPSTLFICHDDRSPMHFILSLRNIDEEKINELVKLMRYCGAKVNFDLSEATDFSALIVDHNDVLDFSGPAFTLNYIEECLNTARVQDISKYRQESTRHIAKGASCMNVVYFRRQGWSSLISGAGALKSSNLDLVTLKSSNIGRLESSSNEEAQRKDNRSEDELSDFVVSDDADVNKRTFRNHKEKESATYQCSKITNKTSKVPDKKKHVINSALNGNIPSAQFTSDIQRTRTAAVSKTNNTQSDVCDSTSSSWSFVSDLESETENVKTTKHNKRSRQPYTYEERSNILRYIVHRHEYNRLKGREVWEIMERQKVCPSRTWQSMKEHFIKKIVLDLEPYTFLTNEQKRRIKSAFF</sequence>
<dbReference type="GO" id="GO:0070187">
    <property type="term" value="C:shelterin complex"/>
    <property type="evidence" value="ECO:0007669"/>
    <property type="project" value="TreeGrafter"/>
</dbReference>
<keyword evidence="2 5" id="KW-0158">Chromosome</keyword>
<keyword evidence="5" id="KW-0010">Activator</keyword>
<dbReference type="InterPro" id="IPR039595">
    <property type="entry name" value="TE2IP/Rap1"/>
</dbReference>
<dbReference type="InterPro" id="IPR009057">
    <property type="entry name" value="Homeodomain-like_sf"/>
</dbReference>
<comment type="subcellular location">
    <subcellularLocation>
        <location evidence="5">Nucleus</location>
    </subcellularLocation>
    <subcellularLocation>
        <location evidence="5">Chromosome</location>
        <location evidence="5">Telomere</location>
    </subcellularLocation>
</comment>
<dbReference type="Pfam" id="PF08914">
    <property type="entry name" value="Myb_Rap1"/>
    <property type="match status" value="1"/>
</dbReference>
<comment type="subunit">
    <text evidence="5">Homodimer.</text>
</comment>
<evidence type="ECO:0000256" key="2">
    <source>
        <dbReference type="ARBA" id="ARBA00022454"/>
    </source>
</evidence>
<evidence type="ECO:0000259" key="7">
    <source>
        <dbReference type="Pfam" id="PF08914"/>
    </source>
</evidence>
<dbReference type="GO" id="GO:0010833">
    <property type="term" value="P:telomere maintenance via telomere lengthening"/>
    <property type="evidence" value="ECO:0007669"/>
    <property type="project" value="UniProtKB-UniRule"/>
</dbReference>
<gene>
    <name evidence="8" type="ORF">g.5245</name>
</gene>
<dbReference type="SUPFAM" id="SSF46689">
    <property type="entry name" value="Homeodomain-like"/>
    <property type="match status" value="1"/>
</dbReference>
<accession>A0A1B6J961</accession>
<feature type="domain" description="TERF2-interacting telomeric protein 1 Myb" evidence="7">
    <location>
        <begin position="290"/>
        <end position="342"/>
    </location>
</feature>
<keyword evidence="5" id="KW-0805">Transcription regulation</keyword>
<dbReference type="InterPro" id="IPR015010">
    <property type="entry name" value="TERF2IP_Myb"/>
</dbReference>
<feature type="compositionally biased region" description="Basic and acidic residues" evidence="6">
    <location>
        <begin position="162"/>
        <end position="172"/>
    </location>
</feature>
<evidence type="ECO:0000256" key="3">
    <source>
        <dbReference type="ARBA" id="ARBA00022895"/>
    </source>
</evidence>
<keyword evidence="4 5" id="KW-0539">Nucleus</keyword>
<dbReference type="PANTHER" id="PTHR16466:SF6">
    <property type="entry name" value="TELOMERIC REPEAT-BINDING FACTOR 2-INTERACTING PROTEIN 1"/>
    <property type="match status" value="1"/>
</dbReference>
<reference evidence="8" key="1">
    <citation type="submission" date="2015-11" db="EMBL/GenBank/DDBJ databases">
        <title>De novo transcriptome assembly of four potential Pierce s Disease insect vectors from Arizona vineyards.</title>
        <authorList>
            <person name="Tassone E.E."/>
        </authorList>
    </citation>
    <scope>NUCLEOTIDE SEQUENCE</scope>
</reference>
<dbReference type="EMBL" id="GECU01011996">
    <property type="protein sequence ID" value="JAS95710.1"/>
    <property type="molecule type" value="Transcribed_RNA"/>
</dbReference>
<dbReference type="PANTHER" id="PTHR16466">
    <property type="entry name" value="TELOMERE REPEAT-BINDING FACTOR 2-INTERACTING PROTEIN 1"/>
    <property type="match status" value="1"/>
</dbReference>
<dbReference type="Gene3D" id="1.10.10.60">
    <property type="entry name" value="Homeodomain-like"/>
    <property type="match status" value="1"/>
</dbReference>
<feature type="region of interest" description="Disordered" evidence="6">
    <location>
        <begin position="155"/>
        <end position="175"/>
    </location>
</feature>
<dbReference type="GO" id="GO:0042162">
    <property type="term" value="F:telomeric DNA binding"/>
    <property type="evidence" value="ECO:0007669"/>
    <property type="project" value="TreeGrafter"/>
</dbReference>
<organism evidence="8">
    <name type="scientific">Homalodisca liturata</name>
    <dbReference type="NCBI Taxonomy" id="320908"/>
    <lineage>
        <taxon>Eukaryota</taxon>
        <taxon>Metazoa</taxon>
        <taxon>Ecdysozoa</taxon>
        <taxon>Arthropoda</taxon>
        <taxon>Hexapoda</taxon>
        <taxon>Insecta</taxon>
        <taxon>Pterygota</taxon>
        <taxon>Neoptera</taxon>
        <taxon>Paraneoptera</taxon>
        <taxon>Hemiptera</taxon>
        <taxon>Auchenorrhyncha</taxon>
        <taxon>Membracoidea</taxon>
        <taxon>Cicadellidae</taxon>
        <taxon>Cicadellinae</taxon>
        <taxon>Proconiini</taxon>
        <taxon>Homalodisca</taxon>
    </lineage>
</organism>
<evidence type="ECO:0000256" key="6">
    <source>
        <dbReference type="SAM" id="MobiDB-lite"/>
    </source>
</evidence>
<keyword evidence="3 5" id="KW-0779">Telomere</keyword>
<proteinExistence type="inferred from homology"/>
<evidence type="ECO:0000256" key="5">
    <source>
        <dbReference type="RuleBase" id="RU367107"/>
    </source>
</evidence>
<evidence type="ECO:0000256" key="1">
    <source>
        <dbReference type="ARBA" id="ARBA00010467"/>
    </source>
</evidence>
<evidence type="ECO:0000256" key="4">
    <source>
        <dbReference type="ARBA" id="ARBA00023242"/>
    </source>
</evidence>
<keyword evidence="5" id="KW-0804">Transcription</keyword>
<comment type="function">
    <text evidence="5">Acts both as a regulator of telomere function and as a transcription regulator. Involved in the regulation of telomere length and protection as a component of the shelterin complex (telosome). Does not bind DNA directly: recruited to telomeric double-stranded 5'-TTAGGG-3' repeats via its interaction with terf2. Independently of its function in telomeres, also acts as a transcription regulator: recruited to extratelomeric 5'-TTAGGG-3' sites via its association with terf2 or other factors, and regulates gene expression.</text>
</comment>
<dbReference type="GO" id="GO:0031848">
    <property type="term" value="P:protection from non-homologous end joining at telomere"/>
    <property type="evidence" value="ECO:0007669"/>
    <property type="project" value="TreeGrafter"/>
</dbReference>